<gene>
    <name evidence="2" type="ORF">BK007_01260</name>
</gene>
<keyword evidence="1" id="KW-0472">Membrane</keyword>
<feature type="transmembrane region" description="Helical" evidence="1">
    <location>
        <begin position="7"/>
        <end position="30"/>
    </location>
</feature>
<evidence type="ECO:0000256" key="1">
    <source>
        <dbReference type="SAM" id="Phobius"/>
    </source>
</evidence>
<dbReference type="GeneID" id="35120177"/>
<organism evidence="2 3">
    <name type="scientific">Methanobacterium subterraneum</name>
    <dbReference type="NCBI Taxonomy" id="59277"/>
    <lineage>
        <taxon>Archaea</taxon>
        <taxon>Methanobacteriati</taxon>
        <taxon>Methanobacteriota</taxon>
        <taxon>Methanomada group</taxon>
        <taxon>Methanobacteria</taxon>
        <taxon>Methanobacteriales</taxon>
        <taxon>Methanobacteriaceae</taxon>
        <taxon>Methanobacterium</taxon>
    </lineage>
</organism>
<dbReference type="RefSeq" id="WP_100904752.1">
    <property type="nucleotide sequence ID" value="NZ_CP017766.1"/>
</dbReference>
<accession>A0A2H4V9L7</accession>
<keyword evidence="1" id="KW-0812">Transmembrane</keyword>
<name>A0A2H4V9L7_9EURY</name>
<dbReference type="EMBL" id="CP017766">
    <property type="protein sequence ID" value="AUB54777.1"/>
    <property type="molecule type" value="Genomic_DNA"/>
</dbReference>
<dbReference type="AlphaFoldDB" id="A0A2H4V9L7"/>
<protein>
    <recommendedName>
        <fullName evidence="4">DUF3592 domain-containing protein</fullName>
    </recommendedName>
</protein>
<evidence type="ECO:0000313" key="3">
    <source>
        <dbReference type="Proteomes" id="UP000232806"/>
    </source>
</evidence>
<feature type="transmembrane region" description="Helical" evidence="1">
    <location>
        <begin position="45"/>
        <end position="68"/>
    </location>
</feature>
<keyword evidence="1" id="KW-1133">Transmembrane helix</keyword>
<proteinExistence type="predicted"/>
<reference evidence="2 3" key="1">
    <citation type="submission" date="2016-10" db="EMBL/GenBank/DDBJ databases">
        <title>Comparative genomics between deep and shallow subseafloor isolates.</title>
        <authorList>
            <person name="Ishii S."/>
            <person name="Miller J.R."/>
            <person name="Sutton G."/>
            <person name="Suzuki S."/>
            <person name="Methe B."/>
            <person name="Inagaki F."/>
            <person name="Imachi H."/>
        </authorList>
    </citation>
    <scope>NUCLEOTIDE SEQUENCE [LARGE SCALE GENOMIC DNA]</scope>
    <source>
        <strain evidence="2 3">MO-MB1</strain>
    </source>
</reference>
<dbReference type="OrthoDB" id="68676at2157"/>
<evidence type="ECO:0000313" key="2">
    <source>
        <dbReference type="EMBL" id="AUB54777.1"/>
    </source>
</evidence>
<sequence>MWKTSNKIWIITTAPLVIVGLGFIIFGVMASPEALTDDGYSLKNFYYFMGGSFIIFPLVAALGVYYYYKRINDREVFLINEGIRGEAEILSREQTGTYINEQPQVKFKLLITTTDMAPYELEHKEIVNLLDMGSIPEGKKMPVVVNPNNPQDIMLIFD</sequence>
<dbReference type="Proteomes" id="UP000232806">
    <property type="component" value="Chromosome"/>
</dbReference>
<evidence type="ECO:0008006" key="4">
    <source>
        <dbReference type="Google" id="ProtNLM"/>
    </source>
</evidence>